<sequence>MKKYSGILVVAVMAATLMTSCKKSFDELYQNPNKPTSVPSSLLMNGILNDLYDGPAGMYERWSQYYCINYDYYGNNRYDFESGADYYATLKNVIKMEQEAQNAGLATVNPYSAMAKFFKAYFFTKMSLEMGDIPMTQALQGLDNLTPSYDAQKDVFKQSFAWLDSANTELASLIEAGESISGDIYFGNDLSKWQKTVNTFRLRLLIELSKKADDADLNIKSQFAAITGDPVKYPVMESAEDNLQFIYTHPTNDYPNSPDSYGFDGLRYNMSSTYLGLLTAFKDPRVFIVSEPATALVDAGTSPTSFDAFVGANPGEDLGIMFNKAGNGQYSQLNRWRYYQTYTAEPSVQIGYAEMCFNIAEAINRGWISSGKLGGAEDYYKAGIKASMAFYDIPENGDMTTHVYESGSPGGADVKYSTYTVSVNFDNYYAQPLIKYASGETGLKQILQQRYLALFRHSGLESYYAWRRTGVPTFTTGPGTGNSSRIALRFQYPYDERTSNATNYESALQNQYGGNDDINAQMWLIK</sequence>
<dbReference type="Proteomes" id="UP000321533">
    <property type="component" value="Chromosome"/>
</dbReference>
<dbReference type="Gene3D" id="1.25.40.390">
    <property type="match status" value="1"/>
</dbReference>
<dbReference type="AlphaFoldDB" id="A0A5B8V6S3"/>
<organism evidence="1 2">
    <name type="scientific">Panacibacter ginsenosidivorans</name>
    <dbReference type="NCBI Taxonomy" id="1813871"/>
    <lineage>
        <taxon>Bacteria</taxon>
        <taxon>Pseudomonadati</taxon>
        <taxon>Bacteroidota</taxon>
        <taxon>Chitinophagia</taxon>
        <taxon>Chitinophagales</taxon>
        <taxon>Chitinophagaceae</taxon>
        <taxon>Panacibacter</taxon>
    </lineage>
</organism>
<dbReference type="SUPFAM" id="SSF48452">
    <property type="entry name" value="TPR-like"/>
    <property type="match status" value="1"/>
</dbReference>
<keyword evidence="1" id="KW-0449">Lipoprotein</keyword>
<reference evidence="1 2" key="1">
    <citation type="journal article" date="2016" name="Int. J. Syst. Evol. Microbiol.">
        <title>Panacibacter ginsenosidivorans gen. nov., sp. nov., with ginsenoside converting activity isolated from soil of a ginseng field.</title>
        <authorList>
            <person name="Siddiqi M.Z."/>
            <person name="Muhammad Shafi S."/>
            <person name="Choi K.D."/>
            <person name="Im W.T."/>
        </authorList>
    </citation>
    <scope>NUCLEOTIDE SEQUENCE [LARGE SCALE GENOMIC DNA]</scope>
    <source>
        <strain evidence="1 2">Gsoil1550</strain>
    </source>
</reference>
<keyword evidence="2" id="KW-1185">Reference proteome</keyword>
<dbReference type="InterPro" id="IPR041662">
    <property type="entry name" value="SusD-like_2"/>
</dbReference>
<dbReference type="EMBL" id="CP042435">
    <property type="protein sequence ID" value="QEC67124.1"/>
    <property type="molecule type" value="Genomic_DNA"/>
</dbReference>
<dbReference type="Pfam" id="PF12771">
    <property type="entry name" value="SusD-like_2"/>
    <property type="match status" value="1"/>
</dbReference>
<dbReference type="KEGG" id="pgin:FRZ67_07400"/>
<name>A0A5B8V6S3_9BACT</name>
<proteinExistence type="predicted"/>
<dbReference type="InterPro" id="IPR011990">
    <property type="entry name" value="TPR-like_helical_dom_sf"/>
</dbReference>
<evidence type="ECO:0000313" key="1">
    <source>
        <dbReference type="EMBL" id="QEC67124.1"/>
    </source>
</evidence>
<evidence type="ECO:0000313" key="2">
    <source>
        <dbReference type="Proteomes" id="UP000321533"/>
    </source>
</evidence>
<protein>
    <submittedName>
        <fullName evidence="1">SusD/RagB family nutrient-binding outer membrane lipoprotein</fullName>
    </submittedName>
</protein>
<gene>
    <name evidence="1" type="ORF">FRZ67_07400</name>
</gene>
<dbReference type="PROSITE" id="PS51257">
    <property type="entry name" value="PROKAR_LIPOPROTEIN"/>
    <property type="match status" value="1"/>
</dbReference>
<dbReference type="OrthoDB" id="9766256at2"/>
<accession>A0A5B8V6S3</accession>
<dbReference type="RefSeq" id="WP_147188932.1">
    <property type="nucleotide sequence ID" value="NZ_CP042435.1"/>
</dbReference>